<dbReference type="AlphaFoldDB" id="A0A067SVV6"/>
<evidence type="ECO:0000313" key="2">
    <source>
        <dbReference type="EMBL" id="KDR70898.1"/>
    </source>
</evidence>
<dbReference type="HOGENOM" id="CLU_2197181_0_0_1"/>
<protein>
    <submittedName>
        <fullName evidence="2">Uncharacterized protein</fullName>
    </submittedName>
</protein>
<dbReference type="Proteomes" id="UP000027222">
    <property type="component" value="Unassembled WGS sequence"/>
</dbReference>
<proteinExistence type="predicted"/>
<gene>
    <name evidence="2" type="ORF">GALMADRAFT_812935</name>
</gene>
<feature type="region of interest" description="Disordered" evidence="1">
    <location>
        <begin position="35"/>
        <end position="74"/>
    </location>
</feature>
<name>A0A067SVV6_GALM3</name>
<keyword evidence="3" id="KW-1185">Reference proteome</keyword>
<organism evidence="2 3">
    <name type="scientific">Galerina marginata (strain CBS 339.88)</name>
    <dbReference type="NCBI Taxonomy" id="685588"/>
    <lineage>
        <taxon>Eukaryota</taxon>
        <taxon>Fungi</taxon>
        <taxon>Dikarya</taxon>
        <taxon>Basidiomycota</taxon>
        <taxon>Agaricomycotina</taxon>
        <taxon>Agaricomycetes</taxon>
        <taxon>Agaricomycetidae</taxon>
        <taxon>Agaricales</taxon>
        <taxon>Agaricineae</taxon>
        <taxon>Strophariaceae</taxon>
        <taxon>Galerina</taxon>
    </lineage>
</organism>
<evidence type="ECO:0000256" key="1">
    <source>
        <dbReference type="SAM" id="MobiDB-lite"/>
    </source>
</evidence>
<sequence>MEQMARRTVRDTGHFVGRLLTAESETMKSRLNVEVGVEEEKEGEEPKVRDFGQKKGRAQSTNPKFRNPKTPRSSLVVHNSLPASFVHEASPSPFLQELREAVGLRKDM</sequence>
<dbReference type="EMBL" id="KL142395">
    <property type="protein sequence ID" value="KDR70898.1"/>
    <property type="molecule type" value="Genomic_DNA"/>
</dbReference>
<feature type="compositionally biased region" description="Basic and acidic residues" evidence="1">
    <location>
        <begin position="44"/>
        <end position="53"/>
    </location>
</feature>
<accession>A0A067SVV6</accession>
<reference evidence="3" key="1">
    <citation type="journal article" date="2014" name="Proc. Natl. Acad. Sci. U.S.A.">
        <title>Extensive sampling of basidiomycete genomes demonstrates inadequacy of the white-rot/brown-rot paradigm for wood decay fungi.</title>
        <authorList>
            <person name="Riley R."/>
            <person name="Salamov A.A."/>
            <person name="Brown D.W."/>
            <person name="Nagy L.G."/>
            <person name="Floudas D."/>
            <person name="Held B.W."/>
            <person name="Levasseur A."/>
            <person name="Lombard V."/>
            <person name="Morin E."/>
            <person name="Otillar R."/>
            <person name="Lindquist E.A."/>
            <person name="Sun H."/>
            <person name="LaButti K.M."/>
            <person name="Schmutz J."/>
            <person name="Jabbour D."/>
            <person name="Luo H."/>
            <person name="Baker S.E."/>
            <person name="Pisabarro A.G."/>
            <person name="Walton J.D."/>
            <person name="Blanchette R.A."/>
            <person name="Henrissat B."/>
            <person name="Martin F."/>
            <person name="Cullen D."/>
            <person name="Hibbett D.S."/>
            <person name="Grigoriev I.V."/>
        </authorList>
    </citation>
    <scope>NUCLEOTIDE SEQUENCE [LARGE SCALE GENOMIC DNA]</scope>
    <source>
        <strain evidence="3">CBS 339.88</strain>
    </source>
</reference>
<evidence type="ECO:0000313" key="3">
    <source>
        <dbReference type="Proteomes" id="UP000027222"/>
    </source>
</evidence>
<feature type="compositionally biased region" description="Polar residues" evidence="1">
    <location>
        <begin position="58"/>
        <end position="74"/>
    </location>
</feature>